<evidence type="ECO:0000256" key="1">
    <source>
        <dbReference type="SAM" id="MobiDB-lite"/>
    </source>
</evidence>
<dbReference type="InParanoid" id="F2ULN6"/>
<keyword evidence="4" id="KW-1185">Reference proteome</keyword>
<dbReference type="Pfam" id="PF11817">
    <property type="entry name" value="Foie-gras_1"/>
    <property type="match status" value="1"/>
</dbReference>
<dbReference type="PANTHER" id="PTHR14374">
    <property type="entry name" value="FOIE GRAS"/>
    <property type="match status" value="1"/>
</dbReference>
<dbReference type="InterPro" id="IPR021773">
    <property type="entry name" value="TPC11"/>
</dbReference>
<dbReference type="KEGG" id="sre:PTSG_12906"/>
<evidence type="ECO:0000313" key="4">
    <source>
        <dbReference type="Proteomes" id="UP000007799"/>
    </source>
</evidence>
<dbReference type="OrthoDB" id="6278596at2759"/>
<dbReference type="FunCoup" id="F2ULN6">
    <property type="interactions" value="1604"/>
</dbReference>
<protein>
    <recommendedName>
        <fullName evidence="2">Trafficking protein particle complex subunit 11 domain-containing protein</fullName>
    </recommendedName>
</protein>
<dbReference type="RefSeq" id="XP_004990097.1">
    <property type="nucleotide sequence ID" value="XM_004990040.1"/>
</dbReference>
<name>F2ULN6_SALR5</name>
<dbReference type="AlphaFoldDB" id="F2ULN6"/>
<sequence length="1040" mass="113573">MAAVLKEQDDLLVPTLAVPTTPLVKVIGLHVGENEKHKVFWETLQKRVEQGETVVRYERCTPDTINFPPRKDKPQRQLGITEEDYIPPGIMKLNWPTKHALKIPAVLVVFIQLEWEAEDWEDKEQECAQLFESLRSARNNRSTRFVAILEQSKPQTSVPEETITRRAHTFRTACDLRHRSSLFTLDMPQGQIPTAVEKLDAIFFDLAQQHYSDEIKRVEAHMDIANQATEHMLFVRYLFKVGFFSELKGAHRDAISRYHRALEFLAKVGFTSARAREIKTVAGVLVARMCRCLFQTSAPLEAIAQFSAHVRANRLRLAPGEHPAVHAAWIAQQYATFASLFKDAVDGGLGAIMLQHPGLYFKFAAEFAVRRMTEAKKTQSHTPAPGPVAAETHTYIGQVVYTCEAASNAQQLQLIKWHEQQYPHASVVLQLLNAARTIFETYCVTKQPAVVNGQIVAREKKLTRMLTILDLQRAKFLVLQRNFADATTLARAAARAFRAGRWWSLLRDALLLHKQCAWALGATGAFCTTCIELCAPQIPLSAEDKTLAQSGIDDVVQGTHMDDSLSEDFPVAFGSAASDATTSSQDGGGGDRDQTDGGPQIDMASITPAVECKVLLYEPDPETDNRVRVCIAFRSSLPLPLRITNIAPALHIAVDGDGADDDGSTKPGTSDAPDLSISLSSTTALIPNSTKVVELWLATPPRLPSTAAVVCTHVRAAIVGTHPIALCWSTPDASMTTTTTTTTMPPPAQLTTTPWSALPSIPKTAFVPQRTGVRITHAHTPPAFVGERYRIAVTVANTKSSPTTDATFRVEAGGADGSPTTVDLLQVAVDGKTHTSSSDRLSAPLPDIQANASQTVMVDVLVNAVGHLAITTRLEYTFMGVECVAQHSLSLPIVTPLHTTFQLLDTQGESLDHEMSLPAGQDMCVGVQIETTQPERLVLVDAWLQLPWAAAVAKPLRLSACHEEIGAGERVSDLVRITLPPLVPGADPTTTALGTFHIKWRRATSTCDDGDGSSCVETTSTLPMVDIHPSTLDCRLHSPT</sequence>
<feature type="domain" description="Trafficking protein particle complex subunit 11" evidence="2">
    <location>
        <begin position="274"/>
        <end position="534"/>
    </location>
</feature>
<dbReference type="STRING" id="946362.F2ULN6"/>
<accession>F2ULN6</accession>
<feature type="region of interest" description="Disordered" evidence="1">
    <location>
        <begin position="577"/>
        <end position="602"/>
    </location>
</feature>
<evidence type="ECO:0000259" key="2">
    <source>
        <dbReference type="Pfam" id="PF11817"/>
    </source>
</evidence>
<dbReference type="PANTHER" id="PTHR14374:SF0">
    <property type="entry name" value="TRAFFICKING PROTEIN PARTICLE COMPLEX SUBUNIT 11"/>
    <property type="match status" value="1"/>
</dbReference>
<gene>
    <name evidence="3" type="ORF">PTSG_12906</name>
</gene>
<organism evidence="4">
    <name type="scientific">Salpingoeca rosetta (strain ATCC 50818 / BSB-021)</name>
    <dbReference type="NCBI Taxonomy" id="946362"/>
    <lineage>
        <taxon>Eukaryota</taxon>
        <taxon>Choanoflagellata</taxon>
        <taxon>Craspedida</taxon>
        <taxon>Salpingoecidae</taxon>
        <taxon>Salpingoeca</taxon>
    </lineage>
</organism>
<dbReference type="eggNOG" id="KOG4386">
    <property type="taxonomic scope" value="Eukaryota"/>
</dbReference>
<evidence type="ECO:0000313" key="3">
    <source>
        <dbReference type="EMBL" id="EGD78035.1"/>
    </source>
</evidence>
<dbReference type="Proteomes" id="UP000007799">
    <property type="component" value="Unassembled WGS sequence"/>
</dbReference>
<proteinExistence type="predicted"/>
<dbReference type="GeneID" id="16070649"/>
<reference evidence="3" key="1">
    <citation type="submission" date="2009-08" db="EMBL/GenBank/DDBJ databases">
        <title>Annotation of Salpingoeca rosetta.</title>
        <authorList>
            <consortium name="The Broad Institute Genome Sequencing Platform"/>
            <person name="Russ C."/>
            <person name="Cuomo C."/>
            <person name="Burger G."/>
            <person name="Gray M.W."/>
            <person name="Holland P.W.H."/>
            <person name="King N."/>
            <person name="Lang F.B.F."/>
            <person name="Roger A.J."/>
            <person name="Ruiz-Trillo I."/>
            <person name="Young S.K."/>
            <person name="Zeng Q."/>
            <person name="Gargeya S."/>
            <person name="Alvarado L."/>
            <person name="Berlin A."/>
            <person name="Chapman S.B."/>
            <person name="Chen Z."/>
            <person name="Freedman E."/>
            <person name="Gellesch M."/>
            <person name="Goldberg J."/>
            <person name="Griggs A."/>
            <person name="Gujja S."/>
            <person name="Heilman E."/>
            <person name="Heiman D."/>
            <person name="Howarth C."/>
            <person name="Mehta T."/>
            <person name="Neiman D."/>
            <person name="Pearson M."/>
            <person name="Roberts A."/>
            <person name="Saif S."/>
            <person name="Shea T."/>
            <person name="Shenoy N."/>
            <person name="Sisk P."/>
            <person name="Stolte C."/>
            <person name="Sykes S."/>
            <person name="White J."/>
            <person name="Yandava C."/>
            <person name="Haas B."/>
            <person name="Nusbaum C."/>
            <person name="Birren B."/>
        </authorList>
    </citation>
    <scope>NUCLEOTIDE SEQUENCE [LARGE SCALE GENOMIC DNA]</scope>
    <source>
        <strain evidence="3">ATCC 50818</strain>
    </source>
</reference>
<dbReference type="EMBL" id="GL832980">
    <property type="protein sequence ID" value="EGD78035.1"/>
    <property type="molecule type" value="Genomic_DNA"/>
</dbReference>